<dbReference type="Pfam" id="PF00063">
    <property type="entry name" value="Myosin_head"/>
    <property type="match status" value="1"/>
</dbReference>
<gene>
    <name evidence="8" type="ORF">BSL78_23685</name>
</gene>
<evidence type="ECO:0000256" key="6">
    <source>
        <dbReference type="PROSITE-ProRule" id="PRU00782"/>
    </source>
</evidence>
<evidence type="ECO:0000256" key="1">
    <source>
        <dbReference type="ARBA" id="ARBA00022741"/>
    </source>
</evidence>
<dbReference type="AlphaFoldDB" id="A0A2G8JUM3"/>
<keyword evidence="1 6" id="KW-0547">Nucleotide-binding</keyword>
<dbReference type="Gene3D" id="1.20.58.530">
    <property type="match status" value="1"/>
</dbReference>
<evidence type="ECO:0000256" key="4">
    <source>
        <dbReference type="ARBA" id="ARBA00023175"/>
    </source>
</evidence>
<dbReference type="PANTHER" id="PTHR13140">
    <property type="entry name" value="MYOSIN"/>
    <property type="match status" value="1"/>
</dbReference>
<evidence type="ECO:0000256" key="3">
    <source>
        <dbReference type="ARBA" id="ARBA00023123"/>
    </source>
</evidence>
<keyword evidence="3 6" id="KW-0518">Myosin</keyword>
<dbReference type="GO" id="GO:0005737">
    <property type="term" value="C:cytoplasm"/>
    <property type="evidence" value="ECO:0007669"/>
    <property type="project" value="TreeGrafter"/>
</dbReference>
<keyword evidence="2 6" id="KW-0067">ATP-binding</keyword>
<evidence type="ECO:0000259" key="7">
    <source>
        <dbReference type="PROSITE" id="PS51456"/>
    </source>
</evidence>
<dbReference type="GO" id="GO:0030048">
    <property type="term" value="P:actin filament-based movement"/>
    <property type="evidence" value="ECO:0007669"/>
    <property type="project" value="TreeGrafter"/>
</dbReference>
<dbReference type="Gene3D" id="3.40.850.10">
    <property type="entry name" value="Kinesin motor domain"/>
    <property type="match status" value="1"/>
</dbReference>
<dbReference type="SMART" id="SM00242">
    <property type="entry name" value="MYSc"/>
    <property type="match status" value="1"/>
</dbReference>
<dbReference type="Proteomes" id="UP000230750">
    <property type="component" value="Unassembled WGS sequence"/>
</dbReference>
<dbReference type="GO" id="GO:0007015">
    <property type="term" value="P:actin filament organization"/>
    <property type="evidence" value="ECO:0007669"/>
    <property type="project" value="TreeGrafter"/>
</dbReference>
<dbReference type="GO" id="GO:0000146">
    <property type="term" value="F:microfilament motor activity"/>
    <property type="evidence" value="ECO:0007669"/>
    <property type="project" value="TreeGrafter"/>
</dbReference>
<feature type="domain" description="Myosin motor" evidence="7">
    <location>
        <begin position="1"/>
        <end position="351"/>
    </location>
</feature>
<accession>A0A2G8JUM3</accession>
<feature type="binding site" evidence="6">
    <location>
        <begin position="33"/>
        <end position="40"/>
    </location>
    <ligand>
        <name>ATP</name>
        <dbReference type="ChEBI" id="CHEBI:30616"/>
    </ligand>
</feature>
<keyword evidence="5 6" id="KW-0009">Actin-binding</keyword>
<dbReference type="PROSITE" id="PS51456">
    <property type="entry name" value="MYOSIN_MOTOR"/>
    <property type="match status" value="1"/>
</dbReference>
<dbReference type="InterPro" id="IPR027417">
    <property type="entry name" value="P-loop_NTPase"/>
</dbReference>
<evidence type="ECO:0000256" key="2">
    <source>
        <dbReference type="ARBA" id="ARBA00022840"/>
    </source>
</evidence>
<dbReference type="InterPro" id="IPR036961">
    <property type="entry name" value="Kinesin_motor_dom_sf"/>
</dbReference>
<dbReference type="GO" id="GO:0016459">
    <property type="term" value="C:myosin complex"/>
    <property type="evidence" value="ECO:0007669"/>
    <property type="project" value="UniProtKB-KW"/>
</dbReference>
<sequence length="453" mass="51637">MDFVLGFEKYSIADDAYRSMRDRNRDQCVIISGESGSGKTEASKVVMQYVAAVCGKGVEVDKVKEQLLQSNPVLEAFGNAKTNRNDNSSRFGKYMDIEFDFKGDPIGGVITNYLLEKSRVVSQAKGERNFHIFYQLLSGGTDVLIEELGLDRDPEKYFFLNQTNVKRIADVDDKENFAITQKAMQVIGFTDEEILSTYKLVAGILKLGNIQFEAYTTENGTEGVKITNQEDLDAVCELFVCERHEMMHALTKRTVHGGRNEKVTTALDSTQAYYARDALCKATYDRVFSWIVKTINQSIRVSSHSGRKVMGVLDIYGFEIFEFINNYCNEKLQQIFIELTLREEQHEYVVEVLNGPTSIISITLPFVNLLKRITLVFWPCWTRSATPGDKTDKTFLTKMNDSSYICGHDHFESRDKTKADKSLDRDCFRLKHYLVLSHIPWTDSSTEKRPPIS</sequence>
<dbReference type="InterPro" id="IPR001609">
    <property type="entry name" value="Myosin_head_motor_dom-like"/>
</dbReference>
<dbReference type="GO" id="GO:0051015">
    <property type="term" value="F:actin filament binding"/>
    <property type="evidence" value="ECO:0007669"/>
    <property type="project" value="TreeGrafter"/>
</dbReference>
<name>A0A2G8JUM3_STIJA</name>
<dbReference type="PANTHER" id="PTHR13140:SF802">
    <property type="entry name" value="UNCONVENTIONAL MYOSIN-IB ISOFORM X1"/>
    <property type="match status" value="1"/>
</dbReference>
<comment type="caution">
    <text evidence="6">Lacks conserved residue(s) required for the propagation of feature annotation.</text>
</comment>
<dbReference type="SUPFAM" id="SSF52540">
    <property type="entry name" value="P-loop containing nucleoside triphosphate hydrolases"/>
    <property type="match status" value="1"/>
</dbReference>
<dbReference type="GO" id="GO:0005902">
    <property type="term" value="C:microvillus"/>
    <property type="evidence" value="ECO:0007669"/>
    <property type="project" value="TreeGrafter"/>
</dbReference>
<evidence type="ECO:0000256" key="5">
    <source>
        <dbReference type="ARBA" id="ARBA00023203"/>
    </source>
</evidence>
<dbReference type="Gene3D" id="1.20.120.720">
    <property type="entry name" value="Myosin VI head, motor domain, U50 subdomain"/>
    <property type="match status" value="1"/>
</dbReference>
<dbReference type="GO" id="GO:0006897">
    <property type="term" value="P:endocytosis"/>
    <property type="evidence" value="ECO:0007669"/>
    <property type="project" value="TreeGrafter"/>
</dbReference>
<protein>
    <submittedName>
        <fullName evidence="8">Putative unconventional myosin-Ib</fullName>
    </submittedName>
</protein>
<keyword evidence="9" id="KW-1185">Reference proteome</keyword>
<comment type="caution">
    <text evidence="8">The sequence shown here is derived from an EMBL/GenBank/DDBJ whole genome shotgun (WGS) entry which is preliminary data.</text>
</comment>
<keyword evidence="4 6" id="KW-0505">Motor protein</keyword>
<proteinExistence type="inferred from homology"/>
<organism evidence="8 9">
    <name type="scientific">Stichopus japonicus</name>
    <name type="common">Sea cucumber</name>
    <dbReference type="NCBI Taxonomy" id="307972"/>
    <lineage>
        <taxon>Eukaryota</taxon>
        <taxon>Metazoa</taxon>
        <taxon>Echinodermata</taxon>
        <taxon>Eleutherozoa</taxon>
        <taxon>Echinozoa</taxon>
        <taxon>Holothuroidea</taxon>
        <taxon>Aspidochirotacea</taxon>
        <taxon>Aspidochirotida</taxon>
        <taxon>Stichopodidae</taxon>
        <taxon>Apostichopus</taxon>
    </lineage>
</organism>
<dbReference type="GO" id="GO:0005886">
    <property type="term" value="C:plasma membrane"/>
    <property type="evidence" value="ECO:0007669"/>
    <property type="project" value="TreeGrafter"/>
</dbReference>
<reference evidence="8 9" key="1">
    <citation type="journal article" date="2017" name="PLoS Biol.">
        <title>The sea cucumber genome provides insights into morphological evolution and visceral regeneration.</title>
        <authorList>
            <person name="Zhang X."/>
            <person name="Sun L."/>
            <person name="Yuan J."/>
            <person name="Sun Y."/>
            <person name="Gao Y."/>
            <person name="Zhang L."/>
            <person name="Li S."/>
            <person name="Dai H."/>
            <person name="Hamel J.F."/>
            <person name="Liu C."/>
            <person name="Yu Y."/>
            <person name="Liu S."/>
            <person name="Lin W."/>
            <person name="Guo K."/>
            <person name="Jin S."/>
            <person name="Xu P."/>
            <person name="Storey K.B."/>
            <person name="Huan P."/>
            <person name="Zhang T."/>
            <person name="Zhou Y."/>
            <person name="Zhang J."/>
            <person name="Lin C."/>
            <person name="Li X."/>
            <person name="Xing L."/>
            <person name="Huo D."/>
            <person name="Sun M."/>
            <person name="Wang L."/>
            <person name="Mercier A."/>
            <person name="Li F."/>
            <person name="Yang H."/>
            <person name="Xiang J."/>
        </authorList>
    </citation>
    <scope>NUCLEOTIDE SEQUENCE [LARGE SCALE GENOMIC DNA]</scope>
    <source>
        <strain evidence="8">Shaxun</strain>
        <tissue evidence="8">Muscle</tissue>
    </source>
</reference>
<comment type="similarity">
    <text evidence="6">Belongs to the TRAFAC class myosin-kinesin ATPase superfamily. Myosin family.</text>
</comment>
<evidence type="ECO:0000313" key="8">
    <source>
        <dbReference type="EMBL" id="PIK39467.1"/>
    </source>
</evidence>
<dbReference type="GO" id="GO:0005524">
    <property type="term" value="F:ATP binding"/>
    <property type="evidence" value="ECO:0007669"/>
    <property type="project" value="UniProtKB-UniRule"/>
</dbReference>
<dbReference type="EMBL" id="MRZV01001236">
    <property type="protein sequence ID" value="PIK39467.1"/>
    <property type="molecule type" value="Genomic_DNA"/>
</dbReference>
<dbReference type="STRING" id="307972.A0A2G8JUM3"/>
<evidence type="ECO:0000313" key="9">
    <source>
        <dbReference type="Proteomes" id="UP000230750"/>
    </source>
</evidence>
<dbReference type="OrthoDB" id="6108017at2759"/>
<dbReference type="PRINTS" id="PR00193">
    <property type="entry name" value="MYOSINHEAVY"/>
</dbReference>